<evidence type="ECO:0000313" key="2">
    <source>
        <dbReference type="EMBL" id="QOW11619.1"/>
    </source>
</evidence>
<evidence type="ECO:0000313" key="3">
    <source>
        <dbReference type="Proteomes" id="UP000594195"/>
    </source>
</evidence>
<accession>A0A7M2YCT3</accession>
<keyword evidence="3" id="KW-1185">Reference proteome</keyword>
<sequence>MKMKISKLLSAAFAATLLFTISCRTDDPIVEPQPKGAYENGIFMSNEGNFGTPTATVSFISNDLATVENNVFSANNGNVALGDVLQNIGFEGDNAYLILNNSNKIEIVNRYTFKKVATVTDQVSQPRYIAFANNNYYVTNSSGSSKFVNVYSTSTNAFVKKIDLTNTGERIVEASGKIFVQNASYGSGKKITIINPTSNTIEKEVIIPNGNIQKTISTGGSVYTIASTTTDSYIYKLSPTGAISSTTTLTGIANATNLEIDGSKFYFTSGYKVYSMDITSTAVPTTPVLTLTDNSWSALYGFSVIDGKIFISNANGFTADSTVEIYSTAGTLLKTITAGKGTSGFYKN</sequence>
<feature type="chain" id="PRO_5032906944" evidence="1">
    <location>
        <begin position="26"/>
        <end position="348"/>
    </location>
</feature>
<dbReference type="SUPFAM" id="SSF63825">
    <property type="entry name" value="YWTD domain"/>
    <property type="match status" value="1"/>
</dbReference>
<protein>
    <submittedName>
        <fullName evidence="2">Uncharacterized protein</fullName>
    </submittedName>
</protein>
<evidence type="ECO:0000256" key="1">
    <source>
        <dbReference type="SAM" id="SignalP"/>
    </source>
</evidence>
<keyword evidence="1" id="KW-0732">Signal</keyword>
<dbReference type="EMBL" id="CP040442">
    <property type="protein sequence ID" value="QOW11619.1"/>
    <property type="molecule type" value="Genomic_DNA"/>
</dbReference>
<dbReference type="PROSITE" id="PS51257">
    <property type="entry name" value="PROKAR_LIPOPROTEIN"/>
    <property type="match status" value="1"/>
</dbReference>
<gene>
    <name evidence="2" type="ORF">Q73A0000_15180</name>
</gene>
<organism evidence="2 3">
    <name type="scientific">Kaistella flava</name>
    <name type="common">ex Peng et al. 2021</name>
    <dbReference type="NCBI Taxonomy" id="2038776"/>
    <lineage>
        <taxon>Bacteria</taxon>
        <taxon>Pseudomonadati</taxon>
        <taxon>Bacteroidota</taxon>
        <taxon>Flavobacteriia</taxon>
        <taxon>Flavobacteriales</taxon>
        <taxon>Weeksellaceae</taxon>
        <taxon>Chryseobacterium group</taxon>
        <taxon>Kaistella</taxon>
    </lineage>
</organism>
<proteinExistence type="predicted"/>
<dbReference type="Pfam" id="PF16819">
    <property type="entry name" value="DUF5074"/>
    <property type="match status" value="1"/>
</dbReference>
<dbReference type="InterPro" id="IPR031815">
    <property type="entry name" value="DUF5074"/>
</dbReference>
<dbReference type="AlphaFoldDB" id="A0A7M2YCT3"/>
<dbReference type="Gene3D" id="2.130.10.10">
    <property type="entry name" value="YVTN repeat-like/Quinoprotein amine dehydrogenase"/>
    <property type="match status" value="1"/>
</dbReference>
<dbReference type="KEGG" id="kfa:Q73A0000_15180"/>
<feature type="signal peptide" evidence="1">
    <location>
        <begin position="1"/>
        <end position="25"/>
    </location>
</feature>
<reference evidence="2 3" key="1">
    <citation type="submission" date="2019-05" db="EMBL/GenBank/DDBJ databases">
        <title>Chryseobacterium sp. isolated from King George Island, maritime Antarctica.</title>
        <authorList>
            <person name="Peng X."/>
        </authorList>
    </citation>
    <scope>NUCLEOTIDE SEQUENCE [LARGE SCALE GENOMIC DNA]</scope>
    <source>
        <strain evidence="2 3">7-3A</strain>
    </source>
</reference>
<name>A0A7M2YCT3_9FLAO</name>
<dbReference type="InterPro" id="IPR015943">
    <property type="entry name" value="WD40/YVTN_repeat-like_dom_sf"/>
</dbReference>
<dbReference type="Proteomes" id="UP000594195">
    <property type="component" value="Chromosome"/>
</dbReference>